<keyword evidence="6" id="KW-0049">Antioxidant</keyword>
<dbReference type="GO" id="GO:0004784">
    <property type="term" value="F:superoxide dismutase activity"/>
    <property type="evidence" value="ECO:0007669"/>
    <property type="project" value="UniProtKB-EC"/>
</dbReference>
<evidence type="ECO:0000313" key="11">
    <source>
        <dbReference type="EMBL" id="KAF2706881.1"/>
    </source>
</evidence>
<reference evidence="11" key="1">
    <citation type="journal article" date="2020" name="Stud. Mycol.">
        <title>101 Dothideomycetes genomes: a test case for predicting lifestyles and emergence of pathogens.</title>
        <authorList>
            <person name="Haridas S."/>
            <person name="Albert R."/>
            <person name="Binder M."/>
            <person name="Bloem J."/>
            <person name="Labutti K."/>
            <person name="Salamov A."/>
            <person name="Andreopoulos B."/>
            <person name="Baker S."/>
            <person name="Barry K."/>
            <person name="Bills G."/>
            <person name="Bluhm B."/>
            <person name="Cannon C."/>
            <person name="Castanera R."/>
            <person name="Culley D."/>
            <person name="Daum C."/>
            <person name="Ezra D."/>
            <person name="Gonzalez J."/>
            <person name="Henrissat B."/>
            <person name="Kuo A."/>
            <person name="Liang C."/>
            <person name="Lipzen A."/>
            <person name="Lutzoni F."/>
            <person name="Magnuson J."/>
            <person name="Mondo S."/>
            <person name="Nolan M."/>
            <person name="Ohm R."/>
            <person name="Pangilinan J."/>
            <person name="Park H.-J."/>
            <person name="Ramirez L."/>
            <person name="Alfaro M."/>
            <person name="Sun H."/>
            <person name="Tritt A."/>
            <person name="Yoshinaga Y."/>
            <person name="Zwiers L.-H."/>
            <person name="Turgeon B."/>
            <person name="Goodwin S."/>
            <person name="Spatafora J."/>
            <person name="Crous P."/>
            <person name="Grigoriev I."/>
        </authorList>
    </citation>
    <scope>NUCLEOTIDE SEQUENCE</scope>
    <source>
        <strain evidence="11">CBS 279.74</strain>
    </source>
</reference>
<keyword evidence="9" id="KW-0732">Signal</keyword>
<dbReference type="AlphaFoldDB" id="A0A6G1K363"/>
<dbReference type="Proteomes" id="UP000799428">
    <property type="component" value="Unassembled WGS sequence"/>
</dbReference>
<dbReference type="GO" id="GO:0005507">
    <property type="term" value="F:copper ion binding"/>
    <property type="evidence" value="ECO:0007669"/>
    <property type="project" value="InterPro"/>
</dbReference>
<comment type="catalytic activity">
    <reaction evidence="7">
        <text>2 superoxide + 2 H(+) = H2O2 + O2</text>
        <dbReference type="Rhea" id="RHEA:20696"/>
        <dbReference type="ChEBI" id="CHEBI:15378"/>
        <dbReference type="ChEBI" id="CHEBI:15379"/>
        <dbReference type="ChEBI" id="CHEBI:16240"/>
        <dbReference type="ChEBI" id="CHEBI:18421"/>
        <dbReference type="EC" id="1.15.1.1"/>
    </reaction>
</comment>
<feature type="region of interest" description="Disordered" evidence="8">
    <location>
        <begin position="211"/>
        <end position="237"/>
    </location>
</feature>
<dbReference type="EC" id="1.15.1.1" evidence="4"/>
<dbReference type="InterPro" id="IPR001424">
    <property type="entry name" value="SOD_Cu_Zn_dom"/>
</dbReference>
<dbReference type="GO" id="GO:0005576">
    <property type="term" value="C:extracellular region"/>
    <property type="evidence" value="ECO:0007669"/>
    <property type="project" value="UniProtKB-SubCell"/>
</dbReference>
<dbReference type="Gene3D" id="2.60.40.200">
    <property type="entry name" value="Superoxide dismutase, copper/zinc binding domain"/>
    <property type="match status" value="1"/>
</dbReference>
<dbReference type="SUPFAM" id="SSF49329">
    <property type="entry name" value="Cu,Zn superoxide dismutase-like"/>
    <property type="match status" value="1"/>
</dbReference>
<protein>
    <recommendedName>
        <fullName evidence="4">superoxide dismutase</fullName>
        <ecNumber evidence="4">1.15.1.1</ecNumber>
    </recommendedName>
</protein>
<dbReference type="EMBL" id="MU005775">
    <property type="protein sequence ID" value="KAF2706881.1"/>
    <property type="molecule type" value="Genomic_DNA"/>
</dbReference>
<organism evidence="11 12">
    <name type="scientific">Pleomassaria siparia CBS 279.74</name>
    <dbReference type="NCBI Taxonomy" id="1314801"/>
    <lineage>
        <taxon>Eukaryota</taxon>
        <taxon>Fungi</taxon>
        <taxon>Dikarya</taxon>
        <taxon>Ascomycota</taxon>
        <taxon>Pezizomycotina</taxon>
        <taxon>Dothideomycetes</taxon>
        <taxon>Pleosporomycetidae</taxon>
        <taxon>Pleosporales</taxon>
        <taxon>Pleomassariaceae</taxon>
        <taxon>Pleomassaria</taxon>
    </lineage>
</organism>
<evidence type="ECO:0000313" key="12">
    <source>
        <dbReference type="Proteomes" id="UP000799428"/>
    </source>
</evidence>
<evidence type="ECO:0000256" key="9">
    <source>
        <dbReference type="SAM" id="SignalP"/>
    </source>
</evidence>
<name>A0A6G1K363_9PLEO</name>
<dbReference type="OrthoDB" id="159229at2759"/>
<dbReference type="FunFam" id="2.60.40.200:FF:000007">
    <property type="entry name" value="Cell surface Cu-only superoxide dismutase 5"/>
    <property type="match status" value="1"/>
</dbReference>
<dbReference type="PANTHER" id="PTHR10003">
    <property type="entry name" value="SUPEROXIDE DISMUTASE CU-ZN -RELATED"/>
    <property type="match status" value="1"/>
</dbReference>
<proteinExistence type="inferred from homology"/>
<feature type="domain" description="Superoxide dismutase copper/zinc binding" evidence="10">
    <location>
        <begin position="45"/>
        <end position="163"/>
    </location>
</feature>
<keyword evidence="5" id="KW-0964">Secreted</keyword>
<evidence type="ECO:0000256" key="1">
    <source>
        <dbReference type="ARBA" id="ARBA00004196"/>
    </source>
</evidence>
<gene>
    <name evidence="11" type="ORF">K504DRAFT_459306</name>
</gene>
<evidence type="ECO:0000256" key="4">
    <source>
        <dbReference type="ARBA" id="ARBA00012682"/>
    </source>
</evidence>
<dbReference type="Pfam" id="PF00080">
    <property type="entry name" value="Sod_Cu"/>
    <property type="match status" value="1"/>
</dbReference>
<sequence>MRSAILSILAVASFALAQEAHVVSNNPSGVSYVAKLPTKEGSTLSGSVTATSSADGKGVSLAVAIEGLPKEGGPFMYHIHEKPVAADGNCSSTGAHLDPYKRGEKPACDASKPQTCQTGDLSGKHGNITDAQALHVTYTDLYLATSPEDLSFLGNLSIVVHLSDKKRIGCANFVLNTPSVSSTIGTASSGFALPTGSASSGYAIPTGTNGTSSITLSGTRGPTPTPTGPTVPSATSALPSSGAQKLVAGAGALAGLAALIL</sequence>
<feature type="chain" id="PRO_5026356459" description="superoxide dismutase" evidence="9">
    <location>
        <begin position="18"/>
        <end position="261"/>
    </location>
</feature>
<comment type="subcellular location">
    <subcellularLocation>
        <location evidence="1">Cell envelope</location>
    </subcellularLocation>
    <subcellularLocation>
        <location evidence="2">Secreted</location>
    </subcellularLocation>
</comment>
<comment type="similarity">
    <text evidence="3">Belongs to the Cu-Zn superoxide dismutase family.</text>
</comment>
<evidence type="ECO:0000256" key="8">
    <source>
        <dbReference type="SAM" id="MobiDB-lite"/>
    </source>
</evidence>
<evidence type="ECO:0000256" key="6">
    <source>
        <dbReference type="ARBA" id="ARBA00022862"/>
    </source>
</evidence>
<evidence type="ECO:0000256" key="7">
    <source>
        <dbReference type="ARBA" id="ARBA00049204"/>
    </source>
</evidence>
<accession>A0A6G1K363</accession>
<dbReference type="InterPro" id="IPR024134">
    <property type="entry name" value="SOD_Cu/Zn_/chaperone"/>
</dbReference>
<evidence type="ECO:0000259" key="10">
    <source>
        <dbReference type="Pfam" id="PF00080"/>
    </source>
</evidence>
<dbReference type="InterPro" id="IPR036423">
    <property type="entry name" value="SOD-like_Cu/Zn_dom_sf"/>
</dbReference>
<feature type="signal peptide" evidence="9">
    <location>
        <begin position="1"/>
        <end position="17"/>
    </location>
</feature>
<evidence type="ECO:0000256" key="3">
    <source>
        <dbReference type="ARBA" id="ARBA00010457"/>
    </source>
</evidence>
<evidence type="ECO:0000256" key="5">
    <source>
        <dbReference type="ARBA" id="ARBA00022525"/>
    </source>
</evidence>
<evidence type="ECO:0000256" key="2">
    <source>
        <dbReference type="ARBA" id="ARBA00004613"/>
    </source>
</evidence>
<keyword evidence="12" id="KW-1185">Reference proteome</keyword>